<accession>A0A5U9VR46</accession>
<evidence type="ECO:0000259" key="1">
    <source>
        <dbReference type="Pfam" id="PF10623"/>
    </source>
</evidence>
<feature type="domain" description="Plasmid conjugative transfer protein PilI" evidence="1">
    <location>
        <begin position="1"/>
        <end position="79"/>
    </location>
</feature>
<reference evidence="2" key="1">
    <citation type="submission" date="2018-06" db="EMBL/GenBank/DDBJ databases">
        <authorList>
            <person name="Ashton P.M."/>
            <person name="Dallman T."/>
            <person name="Nair S."/>
            <person name="De Pinna E."/>
            <person name="Peters T."/>
            <person name="Grant K."/>
        </authorList>
    </citation>
    <scope>NUCLEOTIDE SEQUENCE [LARGE SCALE GENOMIC DNA]</scope>
    <source>
        <strain evidence="2">160804</strain>
    </source>
</reference>
<sequence length="87" mass="10121">MTVKIFVVSNDGSESLVEFNPDDDLVKVVRSLRTPDNRMVCILQNGERLHRWDRSYGSVQKNHWRKVAPDSFEILGSIENIRHAREI</sequence>
<gene>
    <name evidence="2" type="ORF">DQK32_13560</name>
</gene>
<name>A0A5U9VR46_SALNE</name>
<dbReference type="EMBL" id="AAGVNP010000066">
    <property type="protein sequence ID" value="EBS4546918.1"/>
    <property type="molecule type" value="Genomic_DNA"/>
</dbReference>
<protein>
    <submittedName>
        <fullName evidence="2">Pilus assembly protein PilI</fullName>
    </submittedName>
</protein>
<organism evidence="2">
    <name type="scientific">Salmonella newport</name>
    <dbReference type="NCBI Taxonomy" id="108619"/>
    <lineage>
        <taxon>Bacteria</taxon>
        <taxon>Pseudomonadati</taxon>
        <taxon>Pseudomonadota</taxon>
        <taxon>Gammaproteobacteria</taxon>
        <taxon>Enterobacterales</taxon>
        <taxon>Enterobacteriaceae</taxon>
        <taxon>Salmonella</taxon>
    </lineage>
</organism>
<proteinExistence type="predicted"/>
<dbReference type="Proteomes" id="UP000839885">
    <property type="component" value="Unassembled WGS sequence"/>
</dbReference>
<dbReference type="Pfam" id="PF10623">
    <property type="entry name" value="PilI"/>
    <property type="match status" value="1"/>
</dbReference>
<comment type="caution">
    <text evidence="2">The sequence shown here is derived from an EMBL/GenBank/DDBJ whole genome shotgun (WGS) entry which is preliminary data.</text>
</comment>
<evidence type="ECO:0000313" key="2">
    <source>
        <dbReference type="EMBL" id="EBS4546918.1"/>
    </source>
</evidence>
<dbReference type="AlphaFoldDB" id="A0A5U9VR46"/>
<dbReference type="InterPro" id="IPR018897">
    <property type="entry name" value="Plasmid_conjug_transfer_PilI"/>
</dbReference>